<evidence type="ECO:0000259" key="2">
    <source>
        <dbReference type="Pfam" id="PF09335"/>
    </source>
</evidence>
<dbReference type="Pfam" id="PF09335">
    <property type="entry name" value="VTT_dom"/>
    <property type="match status" value="1"/>
</dbReference>
<keyword evidence="1" id="KW-1133">Transmembrane helix</keyword>
<gene>
    <name evidence="3" type="ORF">GGQ67_004985</name>
</gene>
<feature type="transmembrane region" description="Helical" evidence="1">
    <location>
        <begin position="38"/>
        <end position="61"/>
    </location>
</feature>
<organism evidence="3 4">
    <name type="scientific">Rhizobium metallidurans</name>
    <dbReference type="NCBI Taxonomy" id="1265931"/>
    <lineage>
        <taxon>Bacteria</taxon>
        <taxon>Pseudomonadati</taxon>
        <taxon>Pseudomonadota</taxon>
        <taxon>Alphaproteobacteria</taxon>
        <taxon>Hyphomicrobiales</taxon>
        <taxon>Rhizobiaceae</taxon>
        <taxon>Rhizobium/Agrobacterium group</taxon>
        <taxon>Rhizobium</taxon>
    </lineage>
</organism>
<accession>A0A7W6GF23</accession>
<keyword evidence="1" id="KW-0472">Membrane</keyword>
<name>A0A7W6GF23_9HYPH</name>
<dbReference type="Proteomes" id="UP000582090">
    <property type="component" value="Unassembled WGS sequence"/>
</dbReference>
<evidence type="ECO:0000313" key="4">
    <source>
        <dbReference type="Proteomes" id="UP000582090"/>
    </source>
</evidence>
<dbReference type="InterPro" id="IPR032816">
    <property type="entry name" value="VTT_dom"/>
</dbReference>
<keyword evidence="1" id="KW-0812">Transmembrane</keyword>
<proteinExistence type="predicted"/>
<dbReference type="RefSeq" id="WP_183902701.1">
    <property type="nucleotide sequence ID" value="NZ_JACIDW010000041.1"/>
</dbReference>
<comment type="caution">
    <text evidence="3">The sequence shown here is derived from an EMBL/GenBank/DDBJ whole genome shotgun (WGS) entry which is preliminary data.</text>
</comment>
<evidence type="ECO:0000256" key="1">
    <source>
        <dbReference type="SAM" id="Phobius"/>
    </source>
</evidence>
<protein>
    <submittedName>
        <fullName evidence="3">Membrane protein YqaA with SNARE-associated domain</fullName>
    </submittedName>
</protein>
<dbReference type="EMBL" id="JACIDW010000041">
    <property type="protein sequence ID" value="MBB3967286.1"/>
    <property type="molecule type" value="Genomic_DNA"/>
</dbReference>
<evidence type="ECO:0000313" key="3">
    <source>
        <dbReference type="EMBL" id="MBB3967286.1"/>
    </source>
</evidence>
<dbReference type="InterPro" id="IPR051311">
    <property type="entry name" value="DedA_domain"/>
</dbReference>
<dbReference type="PANTHER" id="PTHR42709">
    <property type="entry name" value="ALKALINE PHOSPHATASE LIKE PROTEIN"/>
    <property type="match status" value="1"/>
</dbReference>
<sequence>MTTLAAYAGLFAIAFVAATILPAQSEAGLVALILSGKYSALLLVVVASVGNILGSLVNWLLGVGIERFRHRRWFPVKEAALDRAQRWYRRYGKWSLLASWVPVIGDPITVVAGVMKEPLPVFLLLVTIAKTARYAVLAVITLGIVG</sequence>
<reference evidence="3 4" key="1">
    <citation type="submission" date="2020-08" db="EMBL/GenBank/DDBJ databases">
        <title>Genomic Encyclopedia of Type Strains, Phase IV (KMG-IV): sequencing the most valuable type-strain genomes for metagenomic binning, comparative biology and taxonomic classification.</title>
        <authorList>
            <person name="Goeker M."/>
        </authorList>
    </citation>
    <scope>NUCLEOTIDE SEQUENCE [LARGE SCALE GENOMIC DNA]</scope>
    <source>
        <strain evidence="3 4">DSM 26575</strain>
    </source>
</reference>
<feature type="domain" description="VTT" evidence="2">
    <location>
        <begin position="32"/>
        <end position="140"/>
    </location>
</feature>
<feature type="transmembrane region" description="Helical" evidence="1">
    <location>
        <begin position="94"/>
        <end position="115"/>
    </location>
</feature>
<dbReference type="PANTHER" id="PTHR42709:SF4">
    <property type="entry name" value="INNER MEMBRANE PROTEIN YQAA"/>
    <property type="match status" value="1"/>
</dbReference>
<keyword evidence="4" id="KW-1185">Reference proteome</keyword>
<feature type="transmembrane region" description="Helical" evidence="1">
    <location>
        <begin position="121"/>
        <end position="145"/>
    </location>
</feature>
<dbReference type="AlphaFoldDB" id="A0A7W6GF23"/>